<proteinExistence type="predicted"/>
<gene>
    <name evidence="1" type="ORF">GCM10008111_07520</name>
</gene>
<name>A0ABQ2WFJ8_9ALTE</name>
<dbReference type="EMBL" id="BMYR01000002">
    <property type="protein sequence ID" value="GGW53801.1"/>
    <property type="molecule type" value="Genomic_DNA"/>
</dbReference>
<evidence type="ECO:0000313" key="2">
    <source>
        <dbReference type="Proteomes" id="UP000634667"/>
    </source>
</evidence>
<keyword evidence="2" id="KW-1185">Reference proteome</keyword>
<organism evidence="1 2">
    <name type="scientific">Alishewanella tabrizica</name>
    <dbReference type="NCBI Taxonomy" id="671278"/>
    <lineage>
        <taxon>Bacteria</taxon>
        <taxon>Pseudomonadati</taxon>
        <taxon>Pseudomonadota</taxon>
        <taxon>Gammaproteobacteria</taxon>
        <taxon>Alteromonadales</taxon>
        <taxon>Alteromonadaceae</taxon>
        <taxon>Alishewanella</taxon>
    </lineage>
</organism>
<protein>
    <recommendedName>
        <fullName evidence="3">Integrase</fullName>
    </recommendedName>
</protein>
<evidence type="ECO:0000313" key="1">
    <source>
        <dbReference type="EMBL" id="GGW53801.1"/>
    </source>
</evidence>
<sequence>MNERYCLQKIRNLGVRLHELELAQPSPGKSYTSAALDFLFSQHQIERPAGAPLDHTLQTLGRALVEKHHLKFQRLDAHSVIDYFCRFYRVH</sequence>
<evidence type="ECO:0008006" key="3">
    <source>
        <dbReference type="Google" id="ProtNLM"/>
    </source>
</evidence>
<reference evidence="2" key="1">
    <citation type="journal article" date="2019" name="Int. J. Syst. Evol. Microbiol.">
        <title>The Global Catalogue of Microorganisms (GCM) 10K type strain sequencing project: providing services to taxonomists for standard genome sequencing and annotation.</title>
        <authorList>
            <consortium name="The Broad Institute Genomics Platform"/>
            <consortium name="The Broad Institute Genome Sequencing Center for Infectious Disease"/>
            <person name="Wu L."/>
            <person name="Ma J."/>
        </authorList>
    </citation>
    <scope>NUCLEOTIDE SEQUENCE [LARGE SCALE GENOMIC DNA]</scope>
    <source>
        <strain evidence="2">KCTC 23723</strain>
    </source>
</reference>
<accession>A0ABQ2WFJ8</accession>
<dbReference type="Proteomes" id="UP000634667">
    <property type="component" value="Unassembled WGS sequence"/>
</dbReference>
<comment type="caution">
    <text evidence="1">The sequence shown here is derived from an EMBL/GenBank/DDBJ whole genome shotgun (WGS) entry which is preliminary data.</text>
</comment>
<dbReference type="RefSeq" id="WP_189480649.1">
    <property type="nucleotide sequence ID" value="NZ_BMYR01000002.1"/>
</dbReference>